<protein>
    <submittedName>
        <fullName evidence="3">SRPBCC family protein</fullName>
    </submittedName>
</protein>
<comment type="caution">
    <text evidence="3">The sequence shown here is derived from an EMBL/GenBank/DDBJ whole genome shotgun (WGS) entry which is preliminary data.</text>
</comment>
<feature type="domain" description="Activator of Hsp90 ATPase homologue 1/2-like C-terminal" evidence="2">
    <location>
        <begin position="30"/>
        <end position="113"/>
    </location>
</feature>
<sequence>MADHLRSIGRELGKDDGQVVGVLLRRTYEATVEDVWDAITDPARLRRWFMPVSGDLREGGNFQLEGNAGGDILTCAPPKLLKVTFGGETSIVQVRLTPEGGRTTVELEHTVPPEMAAGGAGALYVGPGWDGGLLGLALFLAGEVAEGADPVVMADSEEAQRFSLGSIDLWAAVVESGGTSSAEVLAEAIGVAKAQFAPGVG</sequence>
<evidence type="ECO:0000259" key="2">
    <source>
        <dbReference type="Pfam" id="PF08327"/>
    </source>
</evidence>
<dbReference type="RefSeq" id="WP_344035879.1">
    <property type="nucleotide sequence ID" value="NZ_BAAAKE010000003.1"/>
</dbReference>
<dbReference type="Pfam" id="PF08327">
    <property type="entry name" value="AHSA1"/>
    <property type="match status" value="1"/>
</dbReference>
<dbReference type="CDD" id="cd08899">
    <property type="entry name" value="SRPBCC_CalC_Aha1-like_6"/>
    <property type="match status" value="1"/>
</dbReference>
<evidence type="ECO:0000313" key="4">
    <source>
        <dbReference type="Proteomes" id="UP001595833"/>
    </source>
</evidence>
<dbReference type="Gene3D" id="3.30.530.20">
    <property type="match status" value="1"/>
</dbReference>
<keyword evidence="4" id="KW-1185">Reference proteome</keyword>
<dbReference type="EMBL" id="JBHSJB010000042">
    <property type="protein sequence ID" value="MFC5059452.1"/>
    <property type="molecule type" value="Genomic_DNA"/>
</dbReference>
<dbReference type="InterPro" id="IPR023393">
    <property type="entry name" value="START-like_dom_sf"/>
</dbReference>
<reference evidence="4" key="1">
    <citation type="journal article" date="2019" name="Int. J. Syst. Evol. Microbiol.">
        <title>The Global Catalogue of Microorganisms (GCM) 10K type strain sequencing project: providing services to taxonomists for standard genome sequencing and annotation.</title>
        <authorList>
            <consortium name="The Broad Institute Genomics Platform"/>
            <consortium name="The Broad Institute Genome Sequencing Center for Infectious Disease"/>
            <person name="Wu L."/>
            <person name="Ma J."/>
        </authorList>
    </citation>
    <scope>NUCLEOTIDE SEQUENCE [LARGE SCALE GENOMIC DNA]</scope>
    <source>
        <strain evidence="4">KCTC 12848</strain>
    </source>
</reference>
<organism evidence="3 4">
    <name type="scientific">Saccharothrix xinjiangensis</name>
    <dbReference type="NCBI Taxonomy" id="204798"/>
    <lineage>
        <taxon>Bacteria</taxon>
        <taxon>Bacillati</taxon>
        <taxon>Actinomycetota</taxon>
        <taxon>Actinomycetes</taxon>
        <taxon>Pseudonocardiales</taxon>
        <taxon>Pseudonocardiaceae</taxon>
        <taxon>Saccharothrix</taxon>
    </lineage>
</organism>
<gene>
    <name evidence="3" type="ORF">ACFPFM_37540</name>
</gene>
<comment type="similarity">
    <text evidence="1">Belongs to the AHA1 family.</text>
</comment>
<dbReference type="InterPro" id="IPR013538">
    <property type="entry name" value="ASHA1/2-like_C"/>
</dbReference>
<accession>A0ABV9YCK2</accession>
<evidence type="ECO:0000313" key="3">
    <source>
        <dbReference type="EMBL" id="MFC5059452.1"/>
    </source>
</evidence>
<dbReference type="SUPFAM" id="SSF55961">
    <property type="entry name" value="Bet v1-like"/>
    <property type="match status" value="1"/>
</dbReference>
<dbReference type="Proteomes" id="UP001595833">
    <property type="component" value="Unassembled WGS sequence"/>
</dbReference>
<evidence type="ECO:0000256" key="1">
    <source>
        <dbReference type="ARBA" id="ARBA00006817"/>
    </source>
</evidence>
<proteinExistence type="inferred from homology"/>
<name>A0ABV9YCK2_9PSEU</name>